<dbReference type="Proteomes" id="UP000492820">
    <property type="component" value="Unassembled WGS sequence"/>
</dbReference>
<reference evidence="4" key="3">
    <citation type="submission" date="2020-10" db="UniProtKB">
        <authorList>
            <consortium name="WormBaseParasite"/>
        </authorList>
    </citation>
    <scope>IDENTIFICATION</scope>
</reference>
<feature type="compositionally biased region" description="Pro residues" evidence="1">
    <location>
        <begin position="52"/>
        <end position="61"/>
    </location>
</feature>
<proteinExistence type="predicted"/>
<reference evidence="2 3" key="1">
    <citation type="journal article" date="2013" name="Nature">
        <title>The genomes of four tapeworm species reveal adaptations to parasitism.</title>
        <authorList>
            <person name="Tsai I.J."/>
            <person name="Zarowiecki M."/>
            <person name="Holroyd N."/>
            <person name="Garciarrubio A."/>
            <person name="Sanchez-Flores A."/>
            <person name="Brooks K.L."/>
            <person name="Tracey A."/>
            <person name="Bobes R.J."/>
            <person name="Fragoso G."/>
            <person name="Sciutto E."/>
            <person name="Aslett M."/>
            <person name="Beasley H."/>
            <person name="Bennett H.M."/>
            <person name="Cai J."/>
            <person name="Camicia F."/>
            <person name="Clark R."/>
            <person name="Cucher M."/>
            <person name="De Silva N."/>
            <person name="Day T.A."/>
            <person name="Deplazes P."/>
            <person name="Estrada K."/>
            <person name="Fernandez C."/>
            <person name="Holland P.W."/>
            <person name="Hou J."/>
            <person name="Hu S."/>
            <person name="Huckvale T."/>
            <person name="Hung S.S."/>
            <person name="Kamenetzky L."/>
            <person name="Keane J.A."/>
            <person name="Kiss F."/>
            <person name="Koziol U."/>
            <person name="Lambert O."/>
            <person name="Liu K."/>
            <person name="Luo X."/>
            <person name="Luo Y."/>
            <person name="Macchiaroli N."/>
            <person name="Nichol S."/>
            <person name="Paps J."/>
            <person name="Parkinson J."/>
            <person name="Pouchkina-Stantcheva N."/>
            <person name="Riddiford N."/>
            <person name="Rosenzvit M."/>
            <person name="Salinas G."/>
            <person name="Wasmuth J.D."/>
            <person name="Zamanian M."/>
            <person name="Zheng Y."/>
            <person name="Cai X."/>
            <person name="Soberon X."/>
            <person name="Olson P.D."/>
            <person name="Laclette J.P."/>
            <person name="Brehm K."/>
            <person name="Berriman M."/>
            <person name="Garciarrubio A."/>
            <person name="Bobes R.J."/>
            <person name="Fragoso G."/>
            <person name="Sanchez-Flores A."/>
            <person name="Estrada K."/>
            <person name="Cevallos M.A."/>
            <person name="Morett E."/>
            <person name="Gonzalez V."/>
            <person name="Portillo T."/>
            <person name="Ochoa-Leyva A."/>
            <person name="Jose M.V."/>
            <person name="Sciutto E."/>
            <person name="Landa A."/>
            <person name="Jimenez L."/>
            <person name="Valdes V."/>
            <person name="Carrero J.C."/>
            <person name="Larralde C."/>
            <person name="Morales-Montor J."/>
            <person name="Limon-Lason J."/>
            <person name="Soberon X."/>
            <person name="Laclette J.P."/>
        </authorList>
    </citation>
    <scope>NUCLEOTIDE SEQUENCE [LARGE SCALE GENOMIC DNA]</scope>
</reference>
<accession>A0A068WUA3</accession>
<protein>
    <submittedName>
        <fullName evidence="2 4">Uncharacterized protein</fullName>
    </submittedName>
</protein>
<evidence type="ECO:0000313" key="2">
    <source>
        <dbReference type="EMBL" id="CDS23740.1"/>
    </source>
</evidence>
<dbReference type="AlphaFoldDB" id="A0A068WUA3"/>
<feature type="compositionally biased region" description="Basic and acidic residues" evidence="1">
    <location>
        <begin position="14"/>
        <end position="35"/>
    </location>
</feature>
<name>A0A068WUA3_ECHGR</name>
<gene>
    <name evidence="2" type="ORF">EgrG_002044700</name>
</gene>
<evidence type="ECO:0000313" key="3">
    <source>
        <dbReference type="Proteomes" id="UP000492820"/>
    </source>
</evidence>
<feature type="region of interest" description="Disordered" evidence="1">
    <location>
        <begin position="1"/>
        <end position="85"/>
    </location>
</feature>
<dbReference type="WBParaSite" id="EgrG_002044700">
    <property type="protein sequence ID" value="EgrG_002044700"/>
    <property type="gene ID" value="EgrG_002044700"/>
</dbReference>
<dbReference type="EMBL" id="LK028593">
    <property type="protein sequence ID" value="CDS23740.1"/>
    <property type="molecule type" value="Genomic_DNA"/>
</dbReference>
<evidence type="ECO:0000256" key="1">
    <source>
        <dbReference type="SAM" id="MobiDB-lite"/>
    </source>
</evidence>
<reference evidence="2" key="2">
    <citation type="submission" date="2014-06" db="EMBL/GenBank/DDBJ databases">
        <authorList>
            <person name="Aslett M."/>
        </authorList>
    </citation>
    <scope>NUCLEOTIDE SEQUENCE</scope>
</reference>
<organism evidence="2">
    <name type="scientific">Echinococcus granulosus</name>
    <name type="common">Hydatid tapeworm</name>
    <dbReference type="NCBI Taxonomy" id="6210"/>
    <lineage>
        <taxon>Eukaryota</taxon>
        <taxon>Metazoa</taxon>
        <taxon>Spiralia</taxon>
        <taxon>Lophotrochozoa</taxon>
        <taxon>Platyhelminthes</taxon>
        <taxon>Cestoda</taxon>
        <taxon>Eucestoda</taxon>
        <taxon>Cyclophyllidea</taxon>
        <taxon>Taeniidae</taxon>
        <taxon>Echinococcus</taxon>
        <taxon>Echinococcus granulosus group</taxon>
    </lineage>
</organism>
<sequence>MKNCKLGGLASSKAGDKRTGKNEEEKEEAKAVKEVEVEDEEEKYTKRKITPAPLPSSPPLFSPLLSFPTHPKPIQPDEHLDAFTTSYTSPSPPFPCFNRSPPTRSVPTPAHGHSITLHCPPFDGEWFEGCLEGAVDAIQSVQVLQIHRVE</sequence>
<evidence type="ECO:0000313" key="4">
    <source>
        <dbReference type="WBParaSite" id="EgrG_002044700"/>
    </source>
</evidence>